<name>A0A3N6NT27_9CYAN</name>
<gene>
    <name evidence="1" type="ORF">D5R40_34735</name>
</gene>
<reference evidence="1 2" key="1">
    <citation type="journal article" date="2018" name="ACS Chem. Biol.">
        <title>Ketoreductase domain dysfunction expands chemodiversity: malyngamide biosynthesis in the cyanobacterium Okeania hirsuta.</title>
        <authorList>
            <person name="Moss N.A."/>
            <person name="Leao T."/>
            <person name="Rankin M."/>
            <person name="McCullough T.M."/>
            <person name="Qu P."/>
            <person name="Korobeynikov A."/>
            <person name="Smith J.L."/>
            <person name="Gerwick L."/>
            <person name="Gerwick W.H."/>
        </authorList>
    </citation>
    <scope>NUCLEOTIDE SEQUENCE [LARGE SCALE GENOMIC DNA]</scope>
    <source>
        <strain evidence="1 2">PAB10Feb10-1</strain>
    </source>
</reference>
<organism evidence="1 2">
    <name type="scientific">Okeania hirsuta</name>
    <dbReference type="NCBI Taxonomy" id="1458930"/>
    <lineage>
        <taxon>Bacteria</taxon>
        <taxon>Bacillati</taxon>
        <taxon>Cyanobacteriota</taxon>
        <taxon>Cyanophyceae</taxon>
        <taxon>Oscillatoriophycideae</taxon>
        <taxon>Oscillatoriales</taxon>
        <taxon>Microcoleaceae</taxon>
        <taxon>Okeania</taxon>
    </lineage>
</organism>
<keyword evidence="2" id="KW-1185">Reference proteome</keyword>
<dbReference type="Proteomes" id="UP000269154">
    <property type="component" value="Unassembled WGS sequence"/>
</dbReference>
<sequence length="62" mass="6975">MNILGQKELIDRLSNAFDYFLGDKRAANEPLQGTKFLAKQIAIGLNRLFNKTQIKPIGLSKI</sequence>
<dbReference type="AlphaFoldDB" id="A0A3N6NT27"/>
<evidence type="ECO:0000313" key="1">
    <source>
        <dbReference type="EMBL" id="RQH12637.1"/>
    </source>
</evidence>
<comment type="caution">
    <text evidence="1">The sequence shown here is derived from an EMBL/GenBank/DDBJ whole genome shotgun (WGS) entry which is preliminary data.</text>
</comment>
<accession>A0A3N6NT27</accession>
<evidence type="ECO:0000313" key="2">
    <source>
        <dbReference type="Proteomes" id="UP000269154"/>
    </source>
</evidence>
<dbReference type="EMBL" id="RCBY01000649">
    <property type="protein sequence ID" value="RQH12637.1"/>
    <property type="molecule type" value="Genomic_DNA"/>
</dbReference>
<protein>
    <submittedName>
        <fullName evidence="1">Uncharacterized protein</fullName>
    </submittedName>
</protein>
<proteinExistence type="predicted"/>